<dbReference type="Proteomes" id="UP000289738">
    <property type="component" value="Chromosome B03"/>
</dbReference>
<keyword evidence="3" id="KW-1185">Reference proteome</keyword>
<name>A0A445A5F0_ARAHY</name>
<dbReference type="AlphaFoldDB" id="A0A445A5F0"/>
<dbReference type="EMBL" id="SDMP01000013">
    <property type="protein sequence ID" value="RYR21575.1"/>
    <property type="molecule type" value="Genomic_DNA"/>
</dbReference>
<dbReference type="Pfam" id="PF10536">
    <property type="entry name" value="PMD"/>
    <property type="match status" value="1"/>
</dbReference>
<proteinExistence type="predicted"/>
<reference evidence="2 3" key="1">
    <citation type="submission" date="2019-01" db="EMBL/GenBank/DDBJ databases">
        <title>Sequencing of cultivated peanut Arachis hypogaea provides insights into genome evolution and oil improvement.</title>
        <authorList>
            <person name="Chen X."/>
        </authorList>
    </citation>
    <scope>NUCLEOTIDE SEQUENCE [LARGE SCALE GENOMIC DNA]</scope>
    <source>
        <strain evidence="3">cv. Fuhuasheng</strain>
        <tissue evidence="2">Leaves</tissue>
    </source>
</reference>
<dbReference type="InterPro" id="IPR019557">
    <property type="entry name" value="AminoTfrase-like_pln_mobile"/>
</dbReference>
<dbReference type="PANTHER" id="PTHR46033">
    <property type="entry name" value="PROTEIN MAIN-LIKE 2"/>
    <property type="match status" value="1"/>
</dbReference>
<evidence type="ECO:0000313" key="2">
    <source>
        <dbReference type="EMBL" id="RYR21575.1"/>
    </source>
</evidence>
<protein>
    <recommendedName>
        <fullName evidence="1">Aminotransferase-like plant mobile domain-containing protein</fullName>
    </recommendedName>
</protein>
<evidence type="ECO:0000259" key="1">
    <source>
        <dbReference type="Pfam" id="PF10536"/>
    </source>
</evidence>
<gene>
    <name evidence="2" type="ORF">Ahy_B03g066886</name>
</gene>
<evidence type="ECO:0000313" key="3">
    <source>
        <dbReference type="Proteomes" id="UP000289738"/>
    </source>
</evidence>
<dbReference type="PANTHER" id="PTHR46033:SF8">
    <property type="entry name" value="PROTEIN MAINTENANCE OF MERISTEMS-LIKE"/>
    <property type="match status" value="1"/>
</dbReference>
<dbReference type="InterPro" id="IPR044824">
    <property type="entry name" value="MAIN-like"/>
</dbReference>
<organism evidence="2 3">
    <name type="scientific">Arachis hypogaea</name>
    <name type="common">Peanut</name>
    <dbReference type="NCBI Taxonomy" id="3818"/>
    <lineage>
        <taxon>Eukaryota</taxon>
        <taxon>Viridiplantae</taxon>
        <taxon>Streptophyta</taxon>
        <taxon>Embryophyta</taxon>
        <taxon>Tracheophyta</taxon>
        <taxon>Spermatophyta</taxon>
        <taxon>Magnoliopsida</taxon>
        <taxon>eudicotyledons</taxon>
        <taxon>Gunneridae</taxon>
        <taxon>Pentapetalae</taxon>
        <taxon>rosids</taxon>
        <taxon>fabids</taxon>
        <taxon>Fabales</taxon>
        <taxon>Fabaceae</taxon>
        <taxon>Papilionoideae</taxon>
        <taxon>50 kb inversion clade</taxon>
        <taxon>dalbergioids sensu lato</taxon>
        <taxon>Dalbergieae</taxon>
        <taxon>Pterocarpus clade</taxon>
        <taxon>Arachis</taxon>
    </lineage>
</organism>
<comment type="caution">
    <text evidence="2">The sequence shown here is derived from an EMBL/GenBank/DDBJ whole genome shotgun (WGS) entry which is preliminary data.</text>
</comment>
<dbReference type="GO" id="GO:0010073">
    <property type="term" value="P:meristem maintenance"/>
    <property type="evidence" value="ECO:0007669"/>
    <property type="project" value="InterPro"/>
</dbReference>
<accession>A0A445A5F0</accession>
<sequence length="103" mass="12404">MSLEDYWIIPYLETVKLHHLVILKNHWFKLNELFISAFVDRWYFEKYIFYMLFGECTITLQDVAYQIGLLIDGDYYVSGCLTNFEKFIEGANLFGRYLVCYLL</sequence>
<feature type="domain" description="Aminotransferase-like plant mobile" evidence="1">
    <location>
        <begin position="28"/>
        <end position="75"/>
    </location>
</feature>